<name>A0ABN3UP82_9ACTN</name>
<dbReference type="EMBL" id="BAAATZ010000032">
    <property type="protein sequence ID" value="GAA2736472.1"/>
    <property type="molecule type" value="Genomic_DNA"/>
</dbReference>
<sequence length="255" mass="28376">MTTSTTTPPEVTAAVRRKWFLREPSPESAARIFCLPYSGCGASMYRQWPRFLGEVEIVPIQPPGRENRLREDPYATYEELADDLVEVLRPHLNRPFAFFGHCGSALPGYETAVRLMERGYPAPARLFVSSQVAPHQGPAGRFLEMSDAELGEEVRELIVRLGGKPLPSLVEMSLGILRADVEANKRYRPAEPVRLASPITALGWSGDTEVDHRLMAGWADCGDTSFEVLEGAHYRFMDAPERLMDLLVAGMTSAR</sequence>
<comment type="caution">
    <text evidence="3">The sequence shown here is derived from an EMBL/GenBank/DDBJ whole genome shotgun (WGS) entry which is preliminary data.</text>
</comment>
<dbReference type="InterPro" id="IPR012223">
    <property type="entry name" value="TEII"/>
</dbReference>
<dbReference type="RefSeq" id="WP_344456173.1">
    <property type="nucleotide sequence ID" value="NZ_BAAATZ010000032.1"/>
</dbReference>
<gene>
    <name evidence="3" type="ORF">GCM10010439_63660</name>
</gene>
<evidence type="ECO:0000259" key="2">
    <source>
        <dbReference type="Pfam" id="PF00975"/>
    </source>
</evidence>
<comment type="similarity">
    <text evidence="1">Belongs to the thioesterase family.</text>
</comment>
<evidence type="ECO:0000313" key="3">
    <source>
        <dbReference type="EMBL" id="GAA2736472.1"/>
    </source>
</evidence>
<dbReference type="SUPFAM" id="SSF53474">
    <property type="entry name" value="alpha/beta-Hydrolases"/>
    <property type="match status" value="1"/>
</dbReference>
<dbReference type="Gene3D" id="3.40.50.1820">
    <property type="entry name" value="alpha/beta hydrolase"/>
    <property type="match status" value="1"/>
</dbReference>
<dbReference type="PANTHER" id="PTHR11487:SF0">
    <property type="entry name" value="S-ACYL FATTY ACID SYNTHASE THIOESTERASE, MEDIUM CHAIN"/>
    <property type="match status" value="1"/>
</dbReference>
<dbReference type="InterPro" id="IPR001031">
    <property type="entry name" value="Thioesterase"/>
</dbReference>
<proteinExistence type="inferred from homology"/>
<accession>A0ABN3UP82</accession>
<evidence type="ECO:0000313" key="4">
    <source>
        <dbReference type="Proteomes" id="UP001501842"/>
    </source>
</evidence>
<feature type="domain" description="Thioesterase" evidence="2">
    <location>
        <begin position="31"/>
        <end position="245"/>
    </location>
</feature>
<dbReference type="PANTHER" id="PTHR11487">
    <property type="entry name" value="THIOESTERASE"/>
    <property type="match status" value="1"/>
</dbReference>
<reference evidence="3 4" key="1">
    <citation type="journal article" date="2019" name="Int. J. Syst. Evol. Microbiol.">
        <title>The Global Catalogue of Microorganisms (GCM) 10K type strain sequencing project: providing services to taxonomists for standard genome sequencing and annotation.</title>
        <authorList>
            <consortium name="The Broad Institute Genomics Platform"/>
            <consortium name="The Broad Institute Genome Sequencing Center for Infectious Disease"/>
            <person name="Wu L."/>
            <person name="Ma J."/>
        </authorList>
    </citation>
    <scope>NUCLEOTIDE SEQUENCE [LARGE SCALE GENOMIC DNA]</scope>
    <source>
        <strain evidence="3 4">JCM 8201</strain>
    </source>
</reference>
<keyword evidence="4" id="KW-1185">Reference proteome</keyword>
<protein>
    <submittedName>
        <fullName evidence="3">Thioesterase domain-containing protein</fullName>
    </submittedName>
</protein>
<dbReference type="Pfam" id="PF00975">
    <property type="entry name" value="Thioesterase"/>
    <property type="match status" value="1"/>
</dbReference>
<dbReference type="InterPro" id="IPR029058">
    <property type="entry name" value="AB_hydrolase_fold"/>
</dbReference>
<dbReference type="Proteomes" id="UP001501842">
    <property type="component" value="Unassembled WGS sequence"/>
</dbReference>
<organism evidence="3 4">
    <name type="scientific">Actinocorallia aurantiaca</name>
    <dbReference type="NCBI Taxonomy" id="46204"/>
    <lineage>
        <taxon>Bacteria</taxon>
        <taxon>Bacillati</taxon>
        <taxon>Actinomycetota</taxon>
        <taxon>Actinomycetes</taxon>
        <taxon>Streptosporangiales</taxon>
        <taxon>Thermomonosporaceae</taxon>
        <taxon>Actinocorallia</taxon>
    </lineage>
</organism>
<evidence type="ECO:0000256" key="1">
    <source>
        <dbReference type="ARBA" id="ARBA00007169"/>
    </source>
</evidence>